<keyword evidence="2" id="KW-0812">Transmembrane</keyword>
<evidence type="ECO:0000256" key="1">
    <source>
        <dbReference type="SAM" id="MobiDB-lite"/>
    </source>
</evidence>
<evidence type="ECO:0000256" key="2">
    <source>
        <dbReference type="SAM" id="Phobius"/>
    </source>
</evidence>
<keyword evidence="2" id="KW-1133">Transmembrane helix</keyword>
<comment type="caution">
    <text evidence="4">The sequence shown here is derived from an EMBL/GenBank/DDBJ whole genome shotgun (WGS) entry which is preliminary data.</text>
</comment>
<protein>
    <submittedName>
        <fullName evidence="4">Uncharacterized protein</fullName>
    </submittedName>
</protein>
<sequence>MISLLFILFNLLLVFFFPSNKAFTHPEPKIWICEGHILFPSFLPKQQFLEYNWEQQLQPYQGKIMIGGAYSLVLEMPTFGRWDVLVESCTCNGVFQFLQGGGCFRRDNFWLNKNEWRSETNKYIVVHFVAPQTLLKFDCQTLVVKCCGCCDNACGRLPLLESFSSLAMTISCQYPLPIPPSPPLLPPPVLPPSTGEYSSGCWMPFLWGDSCPSNGDNDSFWLIPLFLCLLALLLILCCLLALCIYWAIRRRKEQGRIFPQKKEESPQLSPIPPPIPSPPLPPLPKDRKYFLQTNQLKQHQYPHFPQLTNLELTILIKAEEIKD</sequence>
<dbReference type="AlphaFoldDB" id="A0A6V7V2N3"/>
<dbReference type="EMBL" id="CAJEWN010000150">
    <property type="protein sequence ID" value="CAD2169195.1"/>
    <property type="molecule type" value="Genomic_DNA"/>
</dbReference>
<evidence type="ECO:0000256" key="3">
    <source>
        <dbReference type="SAM" id="SignalP"/>
    </source>
</evidence>
<proteinExistence type="predicted"/>
<name>A0A6V7V2N3_MELEN</name>
<evidence type="ECO:0000313" key="5">
    <source>
        <dbReference type="Proteomes" id="UP000580250"/>
    </source>
</evidence>
<evidence type="ECO:0000313" key="4">
    <source>
        <dbReference type="EMBL" id="CAD2169195.1"/>
    </source>
</evidence>
<dbReference type="Proteomes" id="UP000580250">
    <property type="component" value="Unassembled WGS sequence"/>
</dbReference>
<feature type="region of interest" description="Disordered" evidence="1">
    <location>
        <begin position="258"/>
        <end position="277"/>
    </location>
</feature>
<dbReference type="OrthoDB" id="5835902at2759"/>
<accession>A0A6V7V2N3</accession>
<feature type="transmembrane region" description="Helical" evidence="2">
    <location>
        <begin position="220"/>
        <end position="248"/>
    </location>
</feature>
<keyword evidence="3" id="KW-0732">Signal</keyword>
<feature type="chain" id="PRO_5028428340" evidence="3">
    <location>
        <begin position="23"/>
        <end position="323"/>
    </location>
</feature>
<feature type="signal peptide" evidence="3">
    <location>
        <begin position="1"/>
        <end position="22"/>
    </location>
</feature>
<keyword evidence="2" id="KW-0472">Membrane</keyword>
<reference evidence="4 5" key="1">
    <citation type="submission" date="2020-08" db="EMBL/GenBank/DDBJ databases">
        <authorList>
            <person name="Koutsovoulos G."/>
            <person name="Danchin GJ E."/>
        </authorList>
    </citation>
    <scope>NUCLEOTIDE SEQUENCE [LARGE SCALE GENOMIC DNA]</scope>
</reference>
<organism evidence="4 5">
    <name type="scientific">Meloidogyne enterolobii</name>
    <name type="common">Root-knot nematode worm</name>
    <name type="synonym">Meloidogyne mayaguensis</name>
    <dbReference type="NCBI Taxonomy" id="390850"/>
    <lineage>
        <taxon>Eukaryota</taxon>
        <taxon>Metazoa</taxon>
        <taxon>Ecdysozoa</taxon>
        <taxon>Nematoda</taxon>
        <taxon>Chromadorea</taxon>
        <taxon>Rhabditida</taxon>
        <taxon>Tylenchina</taxon>
        <taxon>Tylenchomorpha</taxon>
        <taxon>Tylenchoidea</taxon>
        <taxon>Meloidogynidae</taxon>
        <taxon>Meloidogyninae</taxon>
        <taxon>Meloidogyne</taxon>
    </lineage>
</organism>
<gene>
    <name evidence="4" type="ORF">MENT_LOCUS20522</name>
</gene>